<dbReference type="Gene3D" id="3.30.420.10">
    <property type="entry name" value="Ribonuclease H-like superfamily/Ribonuclease H"/>
    <property type="match status" value="2"/>
</dbReference>
<dbReference type="InterPro" id="IPR036397">
    <property type="entry name" value="RNaseH_sf"/>
</dbReference>
<comment type="caution">
    <text evidence="2">The sequence shown here is derived from an EMBL/GenBank/DDBJ whole genome shotgun (WGS) entry which is preliminary data.</text>
</comment>
<reference evidence="2" key="1">
    <citation type="journal article" date="2019" name="Sci. Rep.">
        <title>Draft genome of Tanacetum cinerariifolium, the natural source of mosquito coil.</title>
        <authorList>
            <person name="Yamashiro T."/>
            <person name="Shiraishi A."/>
            <person name="Satake H."/>
            <person name="Nakayama K."/>
        </authorList>
    </citation>
    <scope>NUCLEOTIDE SEQUENCE</scope>
</reference>
<dbReference type="SUPFAM" id="SSF56672">
    <property type="entry name" value="DNA/RNA polymerases"/>
    <property type="match status" value="1"/>
</dbReference>
<dbReference type="GO" id="GO:0015074">
    <property type="term" value="P:DNA integration"/>
    <property type="evidence" value="ECO:0007669"/>
    <property type="project" value="InterPro"/>
</dbReference>
<dbReference type="PROSITE" id="PS50994">
    <property type="entry name" value="INTEGRASE"/>
    <property type="match status" value="1"/>
</dbReference>
<dbReference type="SUPFAM" id="SSF53098">
    <property type="entry name" value="Ribonuclease H-like"/>
    <property type="match status" value="2"/>
</dbReference>
<dbReference type="InterPro" id="IPR002156">
    <property type="entry name" value="RNaseH_domain"/>
</dbReference>
<feature type="domain" description="Integrase catalytic" evidence="1">
    <location>
        <begin position="179"/>
        <end position="326"/>
    </location>
</feature>
<dbReference type="InterPro" id="IPR043128">
    <property type="entry name" value="Rev_trsase/Diguanyl_cyclase"/>
</dbReference>
<dbReference type="GO" id="GO:0003676">
    <property type="term" value="F:nucleic acid binding"/>
    <property type="evidence" value="ECO:0007669"/>
    <property type="project" value="InterPro"/>
</dbReference>
<dbReference type="PANTHER" id="PTHR48475:SF2">
    <property type="entry name" value="RIBONUCLEASE H"/>
    <property type="match status" value="1"/>
</dbReference>
<dbReference type="PANTHER" id="PTHR48475">
    <property type="entry name" value="RIBONUCLEASE H"/>
    <property type="match status" value="1"/>
</dbReference>
<name>A0A6L2N8L9_TANCI</name>
<organism evidence="2">
    <name type="scientific">Tanacetum cinerariifolium</name>
    <name type="common">Dalmatian daisy</name>
    <name type="synonym">Chrysanthemum cinerariifolium</name>
    <dbReference type="NCBI Taxonomy" id="118510"/>
    <lineage>
        <taxon>Eukaryota</taxon>
        <taxon>Viridiplantae</taxon>
        <taxon>Streptophyta</taxon>
        <taxon>Embryophyta</taxon>
        <taxon>Tracheophyta</taxon>
        <taxon>Spermatophyta</taxon>
        <taxon>Magnoliopsida</taxon>
        <taxon>eudicotyledons</taxon>
        <taxon>Gunneridae</taxon>
        <taxon>Pentapetalae</taxon>
        <taxon>asterids</taxon>
        <taxon>campanulids</taxon>
        <taxon>Asterales</taxon>
        <taxon>Asteraceae</taxon>
        <taxon>Asteroideae</taxon>
        <taxon>Anthemideae</taxon>
        <taxon>Anthemidinae</taxon>
        <taxon>Tanacetum</taxon>
    </lineage>
</organism>
<gene>
    <name evidence="2" type="ORF">Tci_052983</name>
</gene>
<dbReference type="InterPro" id="IPR043502">
    <property type="entry name" value="DNA/RNA_pol_sf"/>
</dbReference>
<sequence length="326" mass="36972">MGRSLEAYVDDMVIKSKIEPKMIKDVKETLLTLKKVNMKLNPKKCSFRMEDELPALTTLEKEEELMVYLSAANEVVSVVLLVEREGREEQETTATKAPENLKAKAEVWKLYTDGASNKHGFEAGLRIATKIKVEKMHAFVDLKLVANQVEGPYEAKGEKTKKYKEKVLEIIQSFSNFQISHMPREENRKADALSKLAVEQCEGLTNGAKYLLKEIYMGSCKMHDKPMRAVHKAMNAEYFWPSMHRDANNETSSCDSCQVFGIPATIITDNRTQLMNEPFKSWAEGLGIKLVSTSKYHPQANGAVERANRSIMQGIKTRLHQEEEHG</sequence>
<dbReference type="GO" id="GO:0004523">
    <property type="term" value="F:RNA-DNA hybrid ribonuclease activity"/>
    <property type="evidence" value="ECO:0007669"/>
    <property type="project" value="InterPro"/>
</dbReference>
<dbReference type="InterPro" id="IPR012337">
    <property type="entry name" value="RNaseH-like_sf"/>
</dbReference>
<dbReference type="AlphaFoldDB" id="A0A6L2N8L9"/>
<evidence type="ECO:0000313" key="2">
    <source>
        <dbReference type="EMBL" id="GEU81005.1"/>
    </source>
</evidence>
<dbReference type="Gene3D" id="3.30.70.270">
    <property type="match status" value="1"/>
</dbReference>
<dbReference type="InterPro" id="IPR001584">
    <property type="entry name" value="Integrase_cat-core"/>
</dbReference>
<proteinExistence type="predicted"/>
<protein>
    <recommendedName>
        <fullName evidence="1">Integrase catalytic domain-containing protein</fullName>
    </recommendedName>
</protein>
<dbReference type="EMBL" id="BKCJ010008189">
    <property type="protein sequence ID" value="GEU81005.1"/>
    <property type="molecule type" value="Genomic_DNA"/>
</dbReference>
<accession>A0A6L2N8L9</accession>
<dbReference type="Pfam" id="PF13456">
    <property type="entry name" value="RVT_3"/>
    <property type="match status" value="1"/>
</dbReference>
<evidence type="ECO:0000259" key="1">
    <source>
        <dbReference type="PROSITE" id="PS50994"/>
    </source>
</evidence>